<dbReference type="HAMAP" id="MF_03100">
    <property type="entry name" value="Endonuc_su_Slx1"/>
    <property type="match status" value="1"/>
</dbReference>
<dbReference type="AlphaFoldDB" id="A0A8H3V5E7"/>
<feature type="region of interest" description="Disordered" evidence="9">
    <location>
        <begin position="348"/>
        <end position="430"/>
    </location>
</feature>
<comment type="cofactor">
    <cofactor evidence="8">
        <name>a divalent metal cation</name>
        <dbReference type="ChEBI" id="CHEBI:60240"/>
    </cofactor>
</comment>
<feature type="region of interest" description="Disordered" evidence="9">
    <location>
        <begin position="95"/>
        <end position="114"/>
    </location>
</feature>
<keyword evidence="12" id="KW-1185">Reference proteome</keyword>
<dbReference type="Gene3D" id="3.30.40.10">
    <property type="entry name" value="Zinc/RING finger domain, C3HC4 (zinc finger)"/>
    <property type="match status" value="1"/>
</dbReference>
<dbReference type="InterPro" id="IPR048749">
    <property type="entry name" value="SLX1_C"/>
</dbReference>
<keyword evidence="1 8" id="KW-0540">Nuclease</keyword>
<name>A0A8H3V5E7_VENIN</name>
<dbReference type="PROSITE" id="PS50164">
    <property type="entry name" value="GIY_YIG"/>
    <property type="match status" value="1"/>
</dbReference>
<comment type="subcellular location">
    <subcellularLocation>
        <location evidence="8">Nucleus</location>
    </subcellularLocation>
</comment>
<keyword evidence="3 8" id="KW-0227">DNA damage</keyword>
<evidence type="ECO:0000313" key="12">
    <source>
        <dbReference type="Proteomes" id="UP000490939"/>
    </source>
</evidence>
<dbReference type="Gene3D" id="3.40.1440.10">
    <property type="entry name" value="GIY-YIG endonuclease"/>
    <property type="match status" value="1"/>
</dbReference>
<dbReference type="Pfam" id="PF21202">
    <property type="entry name" value="SLX1_C"/>
    <property type="match status" value="1"/>
</dbReference>
<dbReference type="InterPro" id="IPR013083">
    <property type="entry name" value="Znf_RING/FYVE/PHD"/>
</dbReference>
<dbReference type="InterPro" id="IPR000305">
    <property type="entry name" value="GIY-YIG_endonuc"/>
</dbReference>
<dbReference type="GO" id="GO:0033557">
    <property type="term" value="C:Slx1-Slx4 complex"/>
    <property type="evidence" value="ECO:0007669"/>
    <property type="project" value="UniProtKB-UniRule"/>
</dbReference>
<evidence type="ECO:0000259" key="10">
    <source>
        <dbReference type="PROSITE" id="PS50164"/>
    </source>
</evidence>
<sequence>MESLPIPAFYCCYLLRSANGTTLYVGSTPNMRRRLRQHNGHVQGGAKRTSEQRWKPWEVTCIVQGFPSKIAALQFEWSWQNPHISRHISADQRITQPKRTERYSPRSGKTRVKSRRPHLSLNAYIMNLHLLLRVPSFARWPLSLRFFSTDVFKVWNTNDKKANGKMRTNFDIVLDPLSVDTSVKRKAVPKATTKTKEPIVPLKGMYNAAVPDPDEVVQEPPSMPKIGKTASMIEKLDFSYSGTKAHLEKGKTLLEGSQRNSCPVCNTIIKNDPLVVVCPHADCSTVSHVQCLSTNFLHQEHGDGSRKMITPIEGPCPTCKTTTKWRDLVQELSLRLRGQKEVEQLFKPTRKRKSGDAVESDDEVDAAEDEEMSGFIELEEEISKEMDESAIASESKKSPARKKQKSPIARNKIVKTSTPDHDWEGVQVLD</sequence>
<evidence type="ECO:0000256" key="3">
    <source>
        <dbReference type="ARBA" id="ARBA00022763"/>
    </source>
</evidence>
<comment type="function">
    <text evidence="8">Catalytic subunit of the SLX1-SLX4 structure-specific endonuclease that resolves DNA secondary structures generated during DNA repair and recombination. Has endonuclease activity towards branched DNA substrates, introducing single-strand cuts in duplex DNA close to junctions with ss-DNA.</text>
</comment>
<keyword evidence="7 8" id="KW-0539">Nucleus</keyword>
<evidence type="ECO:0000313" key="11">
    <source>
        <dbReference type="EMBL" id="KAE9980689.1"/>
    </source>
</evidence>
<dbReference type="InterPro" id="IPR027520">
    <property type="entry name" value="Slx1"/>
</dbReference>
<comment type="caution">
    <text evidence="8">Lacks conserved residue(s) required for the propagation of feature annotation.</text>
</comment>
<keyword evidence="5 8" id="KW-0233">DNA recombination</keyword>
<proteinExistence type="inferred from homology"/>
<dbReference type="PANTHER" id="PTHR20208">
    <property type="entry name" value="STRUCTURE-SPECIFIC ENDONUCLEASE SUBUNIT SLX1"/>
    <property type="match status" value="1"/>
</dbReference>
<feature type="domain" description="GIY-YIG" evidence="10">
    <location>
        <begin position="8"/>
        <end position="89"/>
    </location>
</feature>
<comment type="similarity">
    <text evidence="8">Belongs to the SLX1 family.</text>
</comment>
<keyword evidence="6 8" id="KW-0234">DNA repair</keyword>
<keyword evidence="2 8" id="KW-0255">Endonuclease</keyword>
<dbReference type="PANTHER" id="PTHR20208:SF10">
    <property type="entry name" value="STRUCTURE-SPECIFIC ENDONUCLEASE SUBUNIT SLX1"/>
    <property type="match status" value="1"/>
</dbReference>
<dbReference type="InterPro" id="IPR050381">
    <property type="entry name" value="SLX1_endonuclease"/>
</dbReference>
<evidence type="ECO:0000256" key="6">
    <source>
        <dbReference type="ARBA" id="ARBA00023204"/>
    </source>
</evidence>
<comment type="caution">
    <text evidence="11">The sequence shown here is derived from an EMBL/GenBank/DDBJ whole genome shotgun (WGS) entry which is preliminary data.</text>
</comment>
<dbReference type="EMBL" id="WNWR01000380">
    <property type="protein sequence ID" value="KAE9980689.1"/>
    <property type="molecule type" value="Genomic_DNA"/>
</dbReference>
<dbReference type="GO" id="GO:0017108">
    <property type="term" value="F:5'-flap endonuclease activity"/>
    <property type="evidence" value="ECO:0007669"/>
    <property type="project" value="InterPro"/>
</dbReference>
<accession>A0A8H3V5E7</accession>
<comment type="subunit">
    <text evidence="8">Forms a heterodimer with SLX4.</text>
</comment>
<dbReference type="GO" id="GO:0000724">
    <property type="term" value="P:double-strand break repair via homologous recombination"/>
    <property type="evidence" value="ECO:0007669"/>
    <property type="project" value="TreeGrafter"/>
</dbReference>
<organism evidence="11 12">
    <name type="scientific">Venturia inaequalis</name>
    <name type="common">Apple scab fungus</name>
    <dbReference type="NCBI Taxonomy" id="5025"/>
    <lineage>
        <taxon>Eukaryota</taxon>
        <taxon>Fungi</taxon>
        <taxon>Dikarya</taxon>
        <taxon>Ascomycota</taxon>
        <taxon>Pezizomycotina</taxon>
        <taxon>Dothideomycetes</taxon>
        <taxon>Pleosporomycetidae</taxon>
        <taxon>Venturiales</taxon>
        <taxon>Venturiaceae</taxon>
        <taxon>Venturia</taxon>
    </lineage>
</organism>
<evidence type="ECO:0000256" key="1">
    <source>
        <dbReference type="ARBA" id="ARBA00022722"/>
    </source>
</evidence>
<evidence type="ECO:0000256" key="5">
    <source>
        <dbReference type="ARBA" id="ARBA00023172"/>
    </source>
</evidence>
<dbReference type="Proteomes" id="UP000490939">
    <property type="component" value="Unassembled WGS sequence"/>
</dbReference>
<dbReference type="InterPro" id="IPR035901">
    <property type="entry name" value="GIY-YIG_endonuc_sf"/>
</dbReference>
<dbReference type="CDD" id="cd10455">
    <property type="entry name" value="GIY-YIG_SLX1"/>
    <property type="match status" value="1"/>
</dbReference>
<evidence type="ECO:0000256" key="7">
    <source>
        <dbReference type="ARBA" id="ARBA00023242"/>
    </source>
</evidence>
<protein>
    <recommendedName>
        <fullName evidence="10">GIY-YIG domain-containing protein</fullName>
    </recommendedName>
</protein>
<feature type="compositionally biased region" description="Acidic residues" evidence="9">
    <location>
        <begin position="358"/>
        <end position="380"/>
    </location>
</feature>
<gene>
    <name evidence="11" type="ORF">EG327_006483</name>
</gene>
<reference evidence="11 12" key="1">
    <citation type="submission" date="2019-07" db="EMBL/GenBank/DDBJ databases">
        <title>Venturia inaequalis Genome Resource.</title>
        <authorList>
            <person name="Lichtner F.J."/>
        </authorList>
    </citation>
    <scope>NUCLEOTIDE SEQUENCE [LARGE SCALE GENOMIC DNA]</scope>
    <source>
        <strain evidence="11 12">DMI_063113</strain>
    </source>
</reference>
<evidence type="ECO:0000256" key="9">
    <source>
        <dbReference type="SAM" id="MobiDB-lite"/>
    </source>
</evidence>
<evidence type="ECO:0000256" key="8">
    <source>
        <dbReference type="HAMAP-Rule" id="MF_03100"/>
    </source>
</evidence>
<keyword evidence="4 8" id="KW-0378">Hydrolase</keyword>
<dbReference type="GO" id="GO:0008821">
    <property type="term" value="F:crossover junction DNA endonuclease activity"/>
    <property type="evidence" value="ECO:0007669"/>
    <property type="project" value="TreeGrafter"/>
</dbReference>
<evidence type="ECO:0000256" key="2">
    <source>
        <dbReference type="ARBA" id="ARBA00022759"/>
    </source>
</evidence>
<evidence type="ECO:0000256" key="4">
    <source>
        <dbReference type="ARBA" id="ARBA00022801"/>
    </source>
</evidence>
<dbReference type="FunFam" id="3.40.1440.10:FF:000006">
    <property type="entry name" value="Structure-specific endonuclease subunit SLX1"/>
    <property type="match status" value="1"/>
</dbReference>
<dbReference type="Pfam" id="PF01541">
    <property type="entry name" value="GIY-YIG"/>
    <property type="match status" value="1"/>
</dbReference>
<dbReference type="SUPFAM" id="SSF82771">
    <property type="entry name" value="GIY-YIG endonuclease"/>
    <property type="match status" value="1"/>
</dbReference>